<name>A0ABW1KIB0_9ACTN</name>
<dbReference type="InterPro" id="IPR017937">
    <property type="entry name" value="Thioredoxin_CS"/>
</dbReference>
<evidence type="ECO:0000313" key="4">
    <source>
        <dbReference type="EMBL" id="MFC6020523.1"/>
    </source>
</evidence>
<feature type="domain" description="Thioredoxin" evidence="3">
    <location>
        <begin position="36"/>
        <end position="170"/>
    </location>
</feature>
<protein>
    <submittedName>
        <fullName evidence="4">TlpA family protein disulfide reductase</fullName>
    </submittedName>
</protein>
<dbReference type="Pfam" id="PF00085">
    <property type="entry name" value="Thioredoxin"/>
    <property type="match status" value="1"/>
</dbReference>
<dbReference type="CDD" id="cd02947">
    <property type="entry name" value="TRX_family"/>
    <property type="match status" value="1"/>
</dbReference>
<reference evidence="5" key="1">
    <citation type="journal article" date="2019" name="Int. J. Syst. Evol. Microbiol.">
        <title>The Global Catalogue of Microorganisms (GCM) 10K type strain sequencing project: providing services to taxonomists for standard genome sequencing and annotation.</title>
        <authorList>
            <consortium name="The Broad Institute Genomics Platform"/>
            <consortium name="The Broad Institute Genome Sequencing Center for Infectious Disease"/>
            <person name="Wu L."/>
            <person name="Ma J."/>
        </authorList>
    </citation>
    <scope>NUCLEOTIDE SEQUENCE [LARGE SCALE GENOMIC DNA]</scope>
    <source>
        <strain evidence="5">ZS-35-S2</strain>
    </source>
</reference>
<organism evidence="4 5">
    <name type="scientific">Plantactinospora solaniradicis</name>
    <dbReference type="NCBI Taxonomy" id="1723736"/>
    <lineage>
        <taxon>Bacteria</taxon>
        <taxon>Bacillati</taxon>
        <taxon>Actinomycetota</taxon>
        <taxon>Actinomycetes</taxon>
        <taxon>Micromonosporales</taxon>
        <taxon>Micromonosporaceae</taxon>
        <taxon>Plantactinospora</taxon>
    </lineage>
</organism>
<dbReference type="InterPro" id="IPR036249">
    <property type="entry name" value="Thioredoxin-like_sf"/>
</dbReference>
<feature type="region of interest" description="Disordered" evidence="1">
    <location>
        <begin position="36"/>
        <end position="55"/>
    </location>
</feature>
<dbReference type="SUPFAM" id="SSF52833">
    <property type="entry name" value="Thioredoxin-like"/>
    <property type="match status" value="1"/>
</dbReference>
<dbReference type="PROSITE" id="PS51352">
    <property type="entry name" value="THIOREDOXIN_2"/>
    <property type="match status" value="1"/>
</dbReference>
<proteinExistence type="predicted"/>
<evidence type="ECO:0000313" key="5">
    <source>
        <dbReference type="Proteomes" id="UP001596203"/>
    </source>
</evidence>
<comment type="caution">
    <text evidence="4">The sequence shown here is derived from an EMBL/GenBank/DDBJ whole genome shotgun (WGS) entry which is preliminary data.</text>
</comment>
<keyword evidence="2" id="KW-0812">Transmembrane</keyword>
<sequence length="174" mass="18146">MRDSVLPGLVAVTSVLVLTTGVGLWRRRRDGTLRPVAPLRGASRGSATGVDPDLRVSPDASMKPGLLVSPSLLVTLGVEPGVPVTLLQFSSEFCAPCRATRRVLAEVAGTLPGVRHVEVDAASQPTGVRALSIWRTPTVLVVDAAGRVLHRVSGVPVRTEVVAAVTPLLPEPSS</sequence>
<dbReference type="Proteomes" id="UP001596203">
    <property type="component" value="Unassembled WGS sequence"/>
</dbReference>
<feature type="transmembrane region" description="Helical" evidence="2">
    <location>
        <begin position="6"/>
        <end position="25"/>
    </location>
</feature>
<dbReference type="Gene3D" id="3.40.30.10">
    <property type="entry name" value="Glutaredoxin"/>
    <property type="match status" value="1"/>
</dbReference>
<accession>A0ABW1KIB0</accession>
<keyword evidence="2" id="KW-1133">Transmembrane helix</keyword>
<dbReference type="InterPro" id="IPR013766">
    <property type="entry name" value="Thioredoxin_domain"/>
</dbReference>
<keyword evidence="5" id="KW-1185">Reference proteome</keyword>
<evidence type="ECO:0000256" key="2">
    <source>
        <dbReference type="SAM" id="Phobius"/>
    </source>
</evidence>
<dbReference type="PROSITE" id="PS00194">
    <property type="entry name" value="THIOREDOXIN_1"/>
    <property type="match status" value="1"/>
</dbReference>
<keyword evidence="2" id="KW-0472">Membrane</keyword>
<dbReference type="EMBL" id="JBHSPR010000032">
    <property type="protein sequence ID" value="MFC6020523.1"/>
    <property type="molecule type" value="Genomic_DNA"/>
</dbReference>
<evidence type="ECO:0000259" key="3">
    <source>
        <dbReference type="PROSITE" id="PS51352"/>
    </source>
</evidence>
<evidence type="ECO:0000256" key="1">
    <source>
        <dbReference type="SAM" id="MobiDB-lite"/>
    </source>
</evidence>
<gene>
    <name evidence="4" type="ORF">ACFP2T_30675</name>
</gene>
<dbReference type="RefSeq" id="WP_377427839.1">
    <property type="nucleotide sequence ID" value="NZ_JBHSPR010000032.1"/>
</dbReference>